<dbReference type="OrthoDB" id="232855at2"/>
<evidence type="ECO:0000313" key="3">
    <source>
        <dbReference type="Proteomes" id="UP000323917"/>
    </source>
</evidence>
<name>A0A5B9QJB7_9BACT</name>
<accession>A0A5B9QJB7</accession>
<dbReference type="AlphaFoldDB" id="A0A5B9QJB7"/>
<proteinExistence type="predicted"/>
<keyword evidence="3" id="KW-1185">Reference proteome</keyword>
<dbReference type="Proteomes" id="UP000323917">
    <property type="component" value="Chromosome"/>
</dbReference>
<dbReference type="KEGG" id="bgok:Pr1d_49810"/>
<reference evidence="2 3" key="1">
    <citation type="submission" date="2019-08" db="EMBL/GenBank/DDBJ databases">
        <title>Deep-cultivation of Planctomycetes and their phenomic and genomic characterization uncovers novel biology.</title>
        <authorList>
            <person name="Wiegand S."/>
            <person name="Jogler M."/>
            <person name="Boedeker C."/>
            <person name="Pinto D."/>
            <person name="Vollmers J."/>
            <person name="Rivas-Marin E."/>
            <person name="Kohn T."/>
            <person name="Peeters S.H."/>
            <person name="Heuer A."/>
            <person name="Rast P."/>
            <person name="Oberbeckmann S."/>
            <person name="Bunk B."/>
            <person name="Jeske O."/>
            <person name="Meyerdierks A."/>
            <person name="Storesund J.E."/>
            <person name="Kallscheuer N."/>
            <person name="Luecker S."/>
            <person name="Lage O.M."/>
            <person name="Pohl T."/>
            <person name="Merkel B.J."/>
            <person name="Hornburger P."/>
            <person name="Mueller R.-W."/>
            <person name="Bruemmer F."/>
            <person name="Labrenz M."/>
            <person name="Spormann A.M."/>
            <person name="Op den Camp H."/>
            <person name="Overmann J."/>
            <person name="Amann R."/>
            <person name="Jetten M.S.M."/>
            <person name="Mascher T."/>
            <person name="Medema M.H."/>
            <person name="Devos D.P."/>
            <person name="Kaster A.-K."/>
            <person name="Ovreas L."/>
            <person name="Rohde M."/>
            <person name="Galperin M.Y."/>
            <person name="Jogler C."/>
        </authorList>
    </citation>
    <scope>NUCLEOTIDE SEQUENCE [LARGE SCALE GENOMIC DNA]</scope>
    <source>
        <strain evidence="2 3">Pr1d</strain>
    </source>
</reference>
<gene>
    <name evidence="2" type="ORF">Pr1d_49810</name>
</gene>
<organism evidence="2 3">
    <name type="scientific">Bythopirellula goksoeyrii</name>
    <dbReference type="NCBI Taxonomy" id="1400387"/>
    <lineage>
        <taxon>Bacteria</taxon>
        <taxon>Pseudomonadati</taxon>
        <taxon>Planctomycetota</taxon>
        <taxon>Planctomycetia</taxon>
        <taxon>Pirellulales</taxon>
        <taxon>Lacipirellulaceae</taxon>
        <taxon>Bythopirellula</taxon>
    </lineage>
</organism>
<dbReference type="RefSeq" id="WP_148075838.1">
    <property type="nucleotide sequence ID" value="NZ_CP042913.1"/>
</dbReference>
<dbReference type="EMBL" id="CP042913">
    <property type="protein sequence ID" value="QEG37635.1"/>
    <property type="molecule type" value="Genomic_DNA"/>
</dbReference>
<evidence type="ECO:0000313" key="2">
    <source>
        <dbReference type="EMBL" id="QEG37635.1"/>
    </source>
</evidence>
<sequence length="568" mass="61624">MNATSNARISSDFSKHLGCLTLIFLLSLSSLSYVNAITINGTQVLGGTIAGQPVTPPSPFVQGGGTLASLFNTAADLWEQGILDIDTINLRYGWADLDGGIPGSGPLAIAQGLDIAFNSSFNSGGFYALYMDPVPTDEIEYNHLWKEEADLGVGTVNVARVHYQPNIPDASTFDILSVANHEIGHALGIQNLGPSPYVINPPLPFAGSQVPLVGSNHFNITLPPSIPPGSLPNEPRSLMAPTIRTGVRYLPSDIDFLAAASVNGWTQTNLNPRGGPTTGTPYAKWSQLPMNMKGENIPSEFDWREIMKQPADRDPMGVPAITAADDFQSDGRPIEAIRWWGSYFGDLPYPEPEHIPPRELGFAISFFSDIPVDPSIPGSFSKPGQLLGTYKLPIEKVELTGTDMLGWDGHNIVKYEAKLEDAFLDHAIAGLSEPEAFYEVAGDIYWMSIAAWDGHRLLPDGTSVDSGEPVRKVTIDPLTGVVIDIDHLWGWHTSPDSWNDVGVTGTLDMYNPPTDWDYDNWRPFPPLHGDDNFAFELLTSIPEPSSLLLCMGLAICIALRRTSSQGPC</sequence>
<dbReference type="Pfam" id="PF25470">
    <property type="entry name" value="DUF7901"/>
    <property type="match status" value="1"/>
</dbReference>
<dbReference type="InterPro" id="IPR057223">
    <property type="entry name" value="DUF7901"/>
</dbReference>
<dbReference type="SUPFAM" id="SSF55486">
    <property type="entry name" value="Metalloproteases ('zincins'), catalytic domain"/>
    <property type="match status" value="1"/>
</dbReference>
<evidence type="ECO:0000259" key="1">
    <source>
        <dbReference type="Pfam" id="PF25470"/>
    </source>
</evidence>
<protein>
    <recommendedName>
        <fullName evidence="1">DUF7901 domain-containing protein</fullName>
    </recommendedName>
</protein>
<feature type="domain" description="DUF7901" evidence="1">
    <location>
        <begin position="284"/>
        <end position="452"/>
    </location>
</feature>